<evidence type="ECO:0000313" key="2">
    <source>
        <dbReference type="EMBL" id="MEW9573594.1"/>
    </source>
</evidence>
<dbReference type="InterPro" id="IPR010982">
    <property type="entry name" value="Lambda_DNA-bd_dom_sf"/>
</dbReference>
<comment type="caution">
    <text evidence="2">The sequence shown here is derived from an EMBL/GenBank/DDBJ whole genome shotgun (WGS) entry which is preliminary data.</text>
</comment>
<dbReference type="RefSeq" id="WP_367855643.1">
    <property type="nucleotide sequence ID" value="NZ_JBFOHK010000005.1"/>
</dbReference>
<keyword evidence="3" id="KW-1185">Reference proteome</keyword>
<dbReference type="Proteomes" id="UP001556220">
    <property type="component" value="Unassembled WGS sequence"/>
</dbReference>
<dbReference type="InterPro" id="IPR001387">
    <property type="entry name" value="Cro/C1-type_HTH"/>
</dbReference>
<dbReference type="SUPFAM" id="SSF47413">
    <property type="entry name" value="lambda repressor-like DNA-binding domains"/>
    <property type="match status" value="1"/>
</dbReference>
<dbReference type="Gene3D" id="1.10.260.40">
    <property type="entry name" value="lambda repressor-like DNA-binding domains"/>
    <property type="match status" value="1"/>
</dbReference>
<protein>
    <submittedName>
        <fullName evidence="2">YdaS family helix-turn-helix protein</fullName>
    </submittedName>
</protein>
<evidence type="ECO:0000313" key="3">
    <source>
        <dbReference type="Proteomes" id="UP001556220"/>
    </source>
</evidence>
<name>A0ABV3QIU3_9GAMM</name>
<accession>A0ABV3QIU3</accession>
<organism evidence="2 3">
    <name type="scientific">Rhodanobacter lycopersici</name>
    <dbReference type="NCBI Taxonomy" id="3162487"/>
    <lineage>
        <taxon>Bacteria</taxon>
        <taxon>Pseudomonadati</taxon>
        <taxon>Pseudomonadota</taxon>
        <taxon>Gammaproteobacteria</taxon>
        <taxon>Lysobacterales</taxon>
        <taxon>Rhodanobacteraceae</taxon>
        <taxon>Rhodanobacter</taxon>
    </lineage>
</organism>
<evidence type="ECO:0000256" key="1">
    <source>
        <dbReference type="SAM" id="MobiDB-lite"/>
    </source>
</evidence>
<reference evidence="2 3" key="1">
    <citation type="submission" date="2024-06" db="EMBL/GenBank/DDBJ databases">
        <authorList>
            <person name="Woo H."/>
        </authorList>
    </citation>
    <scope>NUCLEOTIDE SEQUENCE [LARGE SCALE GENOMIC DNA]</scope>
    <source>
        <strain evidence="2 3">Si-c</strain>
    </source>
</reference>
<feature type="region of interest" description="Disordered" evidence="1">
    <location>
        <begin position="139"/>
        <end position="170"/>
    </location>
</feature>
<proteinExistence type="predicted"/>
<sequence>MTTTAQFLEARTFRLALAMNTRASGISGNDPLPVAFPSRRIAGIPAASPDGSLPTADPRPLSVAINDLPGRMQIICRMVGGATAIARHCGFSEGAVRNWCHGRSDISRERCIVLAQTFGISLRWLIVGEGPVKIPAREDAVPASASPPEPGEGAASTPPPPHTDPQDATGTASIASVDQTLLAAAMQLLQSYVGLVGGSLDLHQRADALVRLYHLLGHAGETGHATRMVAFHSVLNGYFCSRKSLIG</sequence>
<dbReference type="CDD" id="cd00093">
    <property type="entry name" value="HTH_XRE"/>
    <property type="match status" value="1"/>
</dbReference>
<dbReference type="EMBL" id="JBFOHK010000005">
    <property type="protein sequence ID" value="MEW9573594.1"/>
    <property type="molecule type" value="Genomic_DNA"/>
</dbReference>
<gene>
    <name evidence="2" type="ORF">ABQJ54_17710</name>
</gene>